<protein>
    <submittedName>
        <fullName evidence="1">Uncharacterized protein</fullName>
    </submittedName>
</protein>
<name>A0ABR4DRJ2_9PEZI</name>
<proteinExistence type="predicted"/>
<sequence>MSMKRHAASSSSPLHRTCIEKHTPGWKSCRHPSIFPSAAPSSPMFPFFPTAVHVSITFVIVFGCSGDWIPILQLFACSKLAHRQAGMTV</sequence>
<comment type="caution">
    <text evidence="1">The sequence shown here is derived from an EMBL/GenBank/DDBJ whole genome shotgun (WGS) entry which is preliminary data.</text>
</comment>
<dbReference type="EMBL" id="JBAWTH010000203">
    <property type="protein sequence ID" value="KAL2273007.1"/>
    <property type="molecule type" value="Genomic_DNA"/>
</dbReference>
<keyword evidence="2" id="KW-1185">Reference proteome</keyword>
<accession>A0ABR4DRJ2</accession>
<reference evidence="1 2" key="1">
    <citation type="submission" date="2024-03" db="EMBL/GenBank/DDBJ databases">
        <title>A high-quality draft genome sequence of Diaporthe vaccinii, a causative agent of upright dieback and viscid rot disease in cranberry plants.</title>
        <authorList>
            <person name="Sarrasin M."/>
            <person name="Lang B.F."/>
            <person name="Burger G."/>
        </authorList>
    </citation>
    <scope>NUCLEOTIDE SEQUENCE [LARGE SCALE GENOMIC DNA]</scope>
    <source>
        <strain evidence="1 2">IS7</strain>
    </source>
</reference>
<dbReference type="Proteomes" id="UP001600888">
    <property type="component" value="Unassembled WGS sequence"/>
</dbReference>
<gene>
    <name evidence="1" type="ORF">FJTKL_05625</name>
</gene>
<organism evidence="1 2">
    <name type="scientific">Diaporthe vaccinii</name>
    <dbReference type="NCBI Taxonomy" id="105482"/>
    <lineage>
        <taxon>Eukaryota</taxon>
        <taxon>Fungi</taxon>
        <taxon>Dikarya</taxon>
        <taxon>Ascomycota</taxon>
        <taxon>Pezizomycotina</taxon>
        <taxon>Sordariomycetes</taxon>
        <taxon>Sordariomycetidae</taxon>
        <taxon>Diaporthales</taxon>
        <taxon>Diaporthaceae</taxon>
        <taxon>Diaporthe</taxon>
        <taxon>Diaporthe eres species complex</taxon>
    </lineage>
</organism>
<evidence type="ECO:0000313" key="1">
    <source>
        <dbReference type="EMBL" id="KAL2273007.1"/>
    </source>
</evidence>
<evidence type="ECO:0000313" key="2">
    <source>
        <dbReference type="Proteomes" id="UP001600888"/>
    </source>
</evidence>